<sequence>ITENTDWTENTNVTANVTLTINPDVTVTQETGSLVIGAHTLTIDGGGTLSILSTATEHTLAADGRLNIQGGSTLDLTAPDARLSVAQDANWTRFIISVADNSVLKTRSMDAGNYVFGARMTNKENLLLSGGGTIEVTATAAETISNIGFTVNEGGGSYLVTNAGTTVKMRLNTDKTIQVVLNDVLTLGGAGNIEGGDKDDMFTGNGGLKKVGDGTLTLGFANSFGGGVELNGGTLIVGHAGGMGTNKVLSVTGNAAIGGISAAYQGLSLSSGVTLDVSAVDAGAGLTLSGGSLSLGGQNTMTGNLNLGTGLFIDASHMTKNGDALLALNGSLTVNGSLLLENADDVSWGAGTYSLI</sequence>
<gene>
    <name evidence="2" type="ORF">F2A26_15580</name>
</gene>
<proteinExistence type="predicted"/>
<keyword evidence="1" id="KW-0732">Signal</keyword>
<dbReference type="Pfam" id="PF12951">
    <property type="entry name" value="PATR"/>
    <property type="match status" value="1"/>
</dbReference>
<evidence type="ECO:0000256" key="1">
    <source>
        <dbReference type="ARBA" id="ARBA00022729"/>
    </source>
</evidence>
<organism evidence="2 3">
    <name type="scientific">Alistipes finegoldii</name>
    <dbReference type="NCBI Taxonomy" id="214856"/>
    <lineage>
        <taxon>Bacteria</taxon>
        <taxon>Pseudomonadati</taxon>
        <taxon>Bacteroidota</taxon>
        <taxon>Bacteroidia</taxon>
        <taxon>Bacteroidales</taxon>
        <taxon>Rikenellaceae</taxon>
        <taxon>Alistipes</taxon>
    </lineage>
</organism>
<dbReference type="SUPFAM" id="SSF51126">
    <property type="entry name" value="Pectin lyase-like"/>
    <property type="match status" value="1"/>
</dbReference>
<reference evidence="2 3" key="1">
    <citation type="journal article" date="2019" name="Nat. Med.">
        <title>A library of human gut bacterial isolates paired with longitudinal multiomics data enables mechanistic microbiome research.</title>
        <authorList>
            <person name="Poyet M."/>
            <person name="Groussin M."/>
            <person name="Gibbons S.M."/>
            <person name="Avila-Pacheco J."/>
            <person name="Jiang X."/>
            <person name="Kearney S.M."/>
            <person name="Perrotta A.R."/>
            <person name="Berdy B."/>
            <person name="Zhao S."/>
            <person name="Lieberman T.D."/>
            <person name="Swanson P.K."/>
            <person name="Smith M."/>
            <person name="Roesemann S."/>
            <person name="Alexander J.E."/>
            <person name="Rich S.A."/>
            <person name="Livny J."/>
            <person name="Vlamakis H."/>
            <person name="Clish C."/>
            <person name="Bullock K."/>
            <person name="Deik A."/>
            <person name="Scott J."/>
            <person name="Pierce K.A."/>
            <person name="Xavier R.J."/>
            <person name="Alm E.J."/>
        </authorList>
    </citation>
    <scope>NUCLEOTIDE SEQUENCE [LARGE SCALE GENOMIC DNA]</scope>
    <source>
        <strain evidence="2 3">BIOML-A1</strain>
    </source>
</reference>
<dbReference type="NCBIfam" id="TIGR02601">
    <property type="entry name" value="autotrns_rpt"/>
    <property type="match status" value="1"/>
</dbReference>
<dbReference type="Gene3D" id="2.160.20.20">
    <property type="match status" value="1"/>
</dbReference>
<dbReference type="InterPro" id="IPR011050">
    <property type="entry name" value="Pectin_lyase_fold/virulence"/>
</dbReference>
<dbReference type="InterPro" id="IPR013425">
    <property type="entry name" value="Autotrns_rpt"/>
</dbReference>
<dbReference type="RefSeq" id="WP_338142585.1">
    <property type="nucleotide sequence ID" value="NZ_RCXA01000160.1"/>
</dbReference>
<dbReference type="Proteomes" id="UP000324870">
    <property type="component" value="Unassembled WGS sequence"/>
</dbReference>
<dbReference type="InterPro" id="IPR012332">
    <property type="entry name" value="Autotransporter_pectin_lyase_C"/>
</dbReference>
<protein>
    <submittedName>
        <fullName evidence="2">Uncharacterized protein</fullName>
    </submittedName>
</protein>
<name>A0ABQ6RZK2_9BACT</name>
<comment type="caution">
    <text evidence="2">The sequence shown here is derived from an EMBL/GenBank/DDBJ whole genome shotgun (WGS) entry which is preliminary data.</text>
</comment>
<feature type="non-terminal residue" evidence="2">
    <location>
        <position position="356"/>
    </location>
</feature>
<accession>A0ABQ6RZK2</accession>
<feature type="non-terminal residue" evidence="2">
    <location>
        <position position="1"/>
    </location>
</feature>
<evidence type="ECO:0000313" key="2">
    <source>
        <dbReference type="EMBL" id="KAA3156594.1"/>
    </source>
</evidence>
<keyword evidence="3" id="KW-1185">Reference proteome</keyword>
<evidence type="ECO:0000313" key="3">
    <source>
        <dbReference type="Proteomes" id="UP000324870"/>
    </source>
</evidence>
<dbReference type="EMBL" id="VVND01000136">
    <property type="protein sequence ID" value="KAA3156594.1"/>
    <property type="molecule type" value="Genomic_DNA"/>
</dbReference>